<dbReference type="AlphaFoldDB" id="A0A8T0HJL7"/>
<reference evidence="1 2" key="1">
    <citation type="submission" date="2020-06" db="EMBL/GenBank/DDBJ databases">
        <title>WGS assembly of Ceratodon purpureus strain R40.</title>
        <authorList>
            <person name="Carey S.B."/>
            <person name="Jenkins J."/>
            <person name="Shu S."/>
            <person name="Lovell J.T."/>
            <person name="Sreedasyam A."/>
            <person name="Maumus F."/>
            <person name="Tiley G.P."/>
            <person name="Fernandez-Pozo N."/>
            <person name="Barry K."/>
            <person name="Chen C."/>
            <person name="Wang M."/>
            <person name="Lipzen A."/>
            <person name="Daum C."/>
            <person name="Saski C.A."/>
            <person name="Payton A.C."/>
            <person name="Mcbreen J.C."/>
            <person name="Conrad R.E."/>
            <person name="Kollar L.M."/>
            <person name="Olsson S."/>
            <person name="Huttunen S."/>
            <person name="Landis J.B."/>
            <person name="Wickett N.J."/>
            <person name="Johnson M.G."/>
            <person name="Rensing S.A."/>
            <person name="Grimwood J."/>
            <person name="Schmutz J."/>
            <person name="Mcdaniel S.F."/>
        </authorList>
    </citation>
    <scope>NUCLEOTIDE SEQUENCE [LARGE SCALE GENOMIC DNA]</scope>
    <source>
        <strain evidence="1 2">R40</strain>
    </source>
</reference>
<protein>
    <submittedName>
        <fullName evidence="1">Uncharacterized protein</fullName>
    </submittedName>
</protein>
<gene>
    <name evidence="1" type="ORF">KC19_6G202200</name>
</gene>
<proteinExistence type="predicted"/>
<dbReference type="Proteomes" id="UP000822688">
    <property type="component" value="Chromosome 6"/>
</dbReference>
<name>A0A8T0HJL7_CERPU</name>
<organism evidence="1 2">
    <name type="scientific">Ceratodon purpureus</name>
    <name type="common">Fire moss</name>
    <name type="synonym">Dicranum purpureum</name>
    <dbReference type="NCBI Taxonomy" id="3225"/>
    <lineage>
        <taxon>Eukaryota</taxon>
        <taxon>Viridiplantae</taxon>
        <taxon>Streptophyta</taxon>
        <taxon>Embryophyta</taxon>
        <taxon>Bryophyta</taxon>
        <taxon>Bryophytina</taxon>
        <taxon>Bryopsida</taxon>
        <taxon>Dicranidae</taxon>
        <taxon>Pseudoditrichales</taxon>
        <taxon>Ditrichaceae</taxon>
        <taxon>Ceratodon</taxon>
    </lineage>
</organism>
<evidence type="ECO:0000313" key="2">
    <source>
        <dbReference type="Proteomes" id="UP000822688"/>
    </source>
</evidence>
<comment type="caution">
    <text evidence="1">The sequence shown here is derived from an EMBL/GenBank/DDBJ whole genome shotgun (WGS) entry which is preliminary data.</text>
</comment>
<evidence type="ECO:0000313" key="1">
    <source>
        <dbReference type="EMBL" id="KAG0570978.1"/>
    </source>
</evidence>
<dbReference type="EMBL" id="CM026427">
    <property type="protein sequence ID" value="KAG0570978.1"/>
    <property type="molecule type" value="Genomic_DNA"/>
</dbReference>
<keyword evidence="2" id="KW-1185">Reference proteome</keyword>
<accession>A0A8T0HJL7</accession>
<sequence>MPWPMLLWDQCILGVALPVHFKEFSKVWSLIRGVVLWTIWLQRNQAVFHNSRWPPDVLERTVWDAIIDLAPMANERVEWAQHNLPQNAPSVQRDFESVWHHRGVFFTATDSGIHWNYQRPLTGQFIAR</sequence>